<dbReference type="EMBL" id="JBHULB010000070">
    <property type="protein sequence ID" value="MFD2588153.1"/>
    <property type="molecule type" value="Genomic_DNA"/>
</dbReference>
<keyword evidence="2" id="KW-1185">Reference proteome</keyword>
<comment type="caution">
    <text evidence="1">The sequence shown here is derived from an EMBL/GenBank/DDBJ whole genome shotgun (WGS) entry which is preliminary data.</text>
</comment>
<dbReference type="SUPFAM" id="SSF53590">
    <property type="entry name" value="Nucleoside hydrolase"/>
    <property type="match status" value="1"/>
</dbReference>
<dbReference type="Gene3D" id="3.90.245.10">
    <property type="entry name" value="Ribonucleoside hydrolase-like"/>
    <property type="match status" value="1"/>
</dbReference>
<name>A0ABW5N0N4_9FLAO</name>
<feature type="non-terminal residue" evidence="1">
    <location>
        <position position="1"/>
    </location>
</feature>
<proteinExistence type="predicted"/>
<evidence type="ECO:0000313" key="2">
    <source>
        <dbReference type="Proteomes" id="UP001597526"/>
    </source>
</evidence>
<evidence type="ECO:0000313" key="1">
    <source>
        <dbReference type="EMBL" id="MFD2588153.1"/>
    </source>
</evidence>
<reference evidence="2" key="1">
    <citation type="journal article" date="2019" name="Int. J. Syst. Evol. Microbiol.">
        <title>The Global Catalogue of Microorganisms (GCM) 10K type strain sequencing project: providing services to taxonomists for standard genome sequencing and annotation.</title>
        <authorList>
            <consortium name="The Broad Institute Genomics Platform"/>
            <consortium name="The Broad Institute Genome Sequencing Center for Infectious Disease"/>
            <person name="Wu L."/>
            <person name="Ma J."/>
        </authorList>
    </citation>
    <scope>NUCLEOTIDE SEQUENCE [LARGE SCALE GENOMIC DNA]</scope>
    <source>
        <strain evidence="2">KCTC 52368</strain>
    </source>
</reference>
<dbReference type="Proteomes" id="UP001597526">
    <property type="component" value="Unassembled WGS sequence"/>
</dbReference>
<accession>A0ABW5N0N4</accession>
<protein>
    <submittedName>
        <fullName evidence="1">Nucleoside hydrolase</fullName>
    </submittedName>
</protein>
<gene>
    <name evidence="1" type="ORF">ACFSQJ_14510</name>
</gene>
<organism evidence="1 2">
    <name type="scientific">Croceitalea marina</name>
    <dbReference type="NCBI Taxonomy" id="1775166"/>
    <lineage>
        <taxon>Bacteria</taxon>
        <taxon>Pseudomonadati</taxon>
        <taxon>Bacteroidota</taxon>
        <taxon>Flavobacteriia</taxon>
        <taxon>Flavobacteriales</taxon>
        <taxon>Flavobacteriaceae</taxon>
        <taxon>Croceitalea</taxon>
    </lineage>
</organism>
<keyword evidence="1" id="KW-0378">Hydrolase</keyword>
<dbReference type="GO" id="GO:0016787">
    <property type="term" value="F:hydrolase activity"/>
    <property type="evidence" value="ECO:0007669"/>
    <property type="project" value="UniProtKB-KW"/>
</dbReference>
<dbReference type="InterPro" id="IPR036452">
    <property type="entry name" value="Ribo_hydro-like"/>
</dbReference>
<sequence length="173" mass="19518">RTKVIWLGSNYPDRGEYNLENDVSSVNYVIESGIPLEIVTVRQNSSLRGSANVSVSRTEIYDKMPGLGPLAMSPVTGRHGGSFRHFGDYSINLFQNKSGDRPRKPLFDLVALSILKNPQWGVRESIPAPIVVDNLNWSNRPGNSREITIWEDFNSEAIIEDFFESIENDYLVE</sequence>